<comment type="function">
    <text evidence="4 14">Catalyzes ATP-dependent phosphorylation of adenosylcobinamide and addition of GMP to adenosylcobinamide phosphate.</text>
</comment>
<organism evidence="15 16">
    <name type="scientific">Sphingomonas mollis</name>
    <dbReference type="NCBI Taxonomy" id="2795726"/>
    <lineage>
        <taxon>Bacteria</taxon>
        <taxon>Pseudomonadati</taxon>
        <taxon>Pseudomonadota</taxon>
        <taxon>Alphaproteobacteria</taxon>
        <taxon>Sphingomonadales</taxon>
        <taxon>Sphingomonadaceae</taxon>
        <taxon>Sphingomonas</taxon>
    </lineage>
</organism>
<evidence type="ECO:0000256" key="10">
    <source>
        <dbReference type="ARBA" id="ARBA00022741"/>
    </source>
</evidence>
<dbReference type="SUPFAM" id="SSF52540">
    <property type="entry name" value="P-loop containing nucleoside triphosphate hydrolases"/>
    <property type="match status" value="1"/>
</dbReference>
<dbReference type="GO" id="GO:0043752">
    <property type="term" value="F:adenosylcobinamide kinase activity"/>
    <property type="evidence" value="ECO:0007669"/>
    <property type="project" value="UniProtKB-EC"/>
</dbReference>
<evidence type="ECO:0000256" key="6">
    <source>
        <dbReference type="ARBA" id="ARBA00005159"/>
    </source>
</evidence>
<evidence type="ECO:0000256" key="11">
    <source>
        <dbReference type="ARBA" id="ARBA00022777"/>
    </source>
</evidence>
<evidence type="ECO:0000256" key="8">
    <source>
        <dbReference type="ARBA" id="ARBA00022573"/>
    </source>
</evidence>
<evidence type="ECO:0000256" key="13">
    <source>
        <dbReference type="ARBA" id="ARBA00023134"/>
    </source>
</evidence>
<reference evidence="16" key="1">
    <citation type="submission" date="2020-12" db="EMBL/GenBank/DDBJ databases">
        <title>Hymenobacter sp.</title>
        <authorList>
            <person name="Kim M.K."/>
        </authorList>
    </citation>
    <scope>NUCLEOTIDE SEQUENCE [LARGE SCALE GENOMIC DNA]</scope>
    <source>
        <strain evidence="16">BT553</strain>
    </source>
</reference>
<dbReference type="Gene3D" id="3.40.50.300">
    <property type="entry name" value="P-loop containing nucleotide triphosphate hydrolases"/>
    <property type="match status" value="1"/>
</dbReference>
<evidence type="ECO:0000256" key="9">
    <source>
        <dbReference type="ARBA" id="ARBA00022679"/>
    </source>
</evidence>
<evidence type="ECO:0000256" key="7">
    <source>
        <dbReference type="ARBA" id="ARBA00007490"/>
    </source>
</evidence>
<keyword evidence="10 14" id="KW-0547">Nucleotide-binding</keyword>
<keyword evidence="12 14" id="KW-0067">ATP-binding</keyword>
<dbReference type="EC" id="2.7.7.62" evidence="14"/>
<gene>
    <name evidence="15" type="primary">cobU</name>
    <name evidence="15" type="ORF">JAO74_08050</name>
</gene>
<dbReference type="Pfam" id="PF02283">
    <property type="entry name" value="CobU"/>
    <property type="match status" value="1"/>
</dbReference>
<dbReference type="PIRSF" id="PIRSF006135">
    <property type="entry name" value="CobU"/>
    <property type="match status" value="1"/>
</dbReference>
<proteinExistence type="inferred from homology"/>
<comment type="caution">
    <text evidence="15">The sequence shown here is derived from an EMBL/GenBank/DDBJ whole genome shotgun (WGS) entry which is preliminary data.</text>
</comment>
<comment type="catalytic activity">
    <reaction evidence="2 14">
        <text>adenosylcob(III)inamide phosphate + GTP + H(+) = adenosylcob(III)inamide-GDP + diphosphate</text>
        <dbReference type="Rhea" id="RHEA:22712"/>
        <dbReference type="ChEBI" id="CHEBI:15378"/>
        <dbReference type="ChEBI" id="CHEBI:33019"/>
        <dbReference type="ChEBI" id="CHEBI:37565"/>
        <dbReference type="ChEBI" id="CHEBI:58502"/>
        <dbReference type="ChEBI" id="CHEBI:60487"/>
        <dbReference type="EC" id="2.7.7.62"/>
    </reaction>
</comment>
<evidence type="ECO:0000256" key="2">
    <source>
        <dbReference type="ARBA" id="ARBA00000711"/>
    </source>
</evidence>
<comment type="catalytic activity">
    <reaction evidence="1 14">
        <text>adenosylcob(III)inamide + ATP = adenosylcob(III)inamide phosphate + ADP + H(+)</text>
        <dbReference type="Rhea" id="RHEA:15769"/>
        <dbReference type="ChEBI" id="CHEBI:2480"/>
        <dbReference type="ChEBI" id="CHEBI:15378"/>
        <dbReference type="ChEBI" id="CHEBI:30616"/>
        <dbReference type="ChEBI" id="CHEBI:58502"/>
        <dbReference type="ChEBI" id="CHEBI:456216"/>
        <dbReference type="EC" id="2.7.1.156"/>
    </reaction>
</comment>
<evidence type="ECO:0000256" key="4">
    <source>
        <dbReference type="ARBA" id="ARBA00003889"/>
    </source>
</evidence>
<evidence type="ECO:0000256" key="5">
    <source>
        <dbReference type="ARBA" id="ARBA00004692"/>
    </source>
</evidence>
<dbReference type="InterPro" id="IPR003203">
    <property type="entry name" value="CobU/CobP"/>
</dbReference>
<dbReference type="Proteomes" id="UP000640426">
    <property type="component" value="Unassembled WGS sequence"/>
</dbReference>
<dbReference type="PANTHER" id="PTHR34848:SF1">
    <property type="entry name" value="BIFUNCTIONAL ADENOSYLCOBALAMIN BIOSYNTHESIS PROTEIN COBU"/>
    <property type="match status" value="1"/>
</dbReference>
<comment type="similarity">
    <text evidence="7 14">Belongs to the CobU/CobP family.</text>
</comment>
<keyword evidence="11 14" id="KW-0418">Kinase</keyword>
<evidence type="ECO:0000256" key="3">
    <source>
        <dbReference type="ARBA" id="ARBA00001522"/>
    </source>
</evidence>
<comment type="catalytic activity">
    <reaction evidence="3">
        <text>adenosylcob(III)inamide + GTP = adenosylcob(III)inamide phosphate + GDP + H(+)</text>
        <dbReference type="Rhea" id="RHEA:15765"/>
        <dbReference type="ChEBI" id="CHEBI:2480"/>
        <dbReference type="ChEBI" id="CHEBI:15378"/>
        <dbReference type="ChEBI" id="CHEBI:37565"/>
        <dbReference type="ChEBI" id="CHEBI:58189"/>
        <dbReference type="ChEBI" id="CHEBI:58502"/>
        <dbReference type="EC" id="2.7.1.156"/>
    </reaction>
</comment>
<dbReference type="CDD" id="cd00544">
    <property type="entry name" value="CobU"/>
    <property type="match status" value="1"/>
</dbReference>
<protein>
    <recommendedName>
        <fullName evidence="14">Bifunctional adenosylcobalamin biosynthesis protein</fullName>
        <ecNumber evidence="14">2.7.1.156</ecNumber>
        <ecNumber evidence="14">2.7.7.62</ecNumber>
    </recommendedName>
</protein>
<comment type="pathway">
    <text evidence="5 14">Cofactor biosynthesis; adenosylcobalamin biosynthesis; adenosylcobalamin from cob(II)yrinate a,c-diamide: step 6/7.</text>
</comment>
<keyword evidence="16" id="KW-1185">Reference proteome</keyword>
<dbReference type="PANTHER" id="PTHR34848">
    <property type="match status" value="1"/>
</dbReference>
<dbReference type="NCBIfam" id="NF004469">
    <property type="entry name" value="PRK05800.1"/>
    <property type="match status" value="1"/>
</dbReference>
<keyword evidence="8 14" id="KW-0169">Cobalamin biosynthesis</keyword>
<evidence type="ECO:0000256" key="1">
    <source>
        <dbReference type="ARBA" id="ARBA00000312"/>
    </source>
</evidence>
<comment type="pathway">
    <text evidence="6 14">Cofactor biosynthesis; adenosylcobalamin biosynthesis; adenosylcobalamin from cob(II)yrinate a,c-diamide: step 5/7.</text>
</comment>
<sequence length="176" mass="18865">MTGGSNDGKRTMLVLGGTRSGKSRHAQMLAEAHGGRLVFIATAQAFDGEMTDRIARHRADRDGRWLTVEAPLDLAEAIAGQDADDAIILVDCLTLWTSNLMLAEENVDTRLATLCDTLMRVSGRVILVSSEVGWGIVPDNALARRFRDLAGTINQRVAAVVDGVTLVVAGIPMPLK</sequence>
<name>A0ABS0XPM2_9SPHN</name>
<accession>A0ABS0XPM2</accession>
<evidence type="ECO:0000256" key="12">
    <source>
        <dbReference type="ARBA" id="ARBA00022840"/>
    </source>
</evidence>
<dbReference type="GO" id="GO:0008820">
    <property type="term" value="F:cobinamide phosphate guanylyltransferase activity"/>
    <property type="evidence" value="ECO:0007669"/>
    <property type="project" value="UniProtKB-EC"/>
</dbReference>
<evidence type="ECO:0000256" key="14">
    <source>
        <dbReference type="PIRNR" id="PIRNR006135"/>
    </source>
</evidence>
<keyword evidence="13 14" id="KW-0342">GTP-binding</keyword>
<evidence type="ECO:0000313" key="16">
    <source>
        <dbReference type="Proteomes" id="UP000640426"/>
    </source>
</evidence>
<keyword evidence="15" id="KW-0548">Nucleotidyltransferase</keyword>
<evidence type="ECO:0000313" key="15">
    <source>
        <dbReference type="EMBL" id="MBJ6121740.1"/>
    </source>
</evidence>
<dbReference type="EMBL" id="JAELXS010000004">
    <property type="protein sequence ID" value="MBJ6121740.1"/>
    <property type="molecule type" value="Genomic_DNA"/>
</dbReference>
<keyword evidence="9 14" id="KW-0808">Transferase</keyword>
<dbReference type="InterPro" id="IPR027417">
    <property type="entry name" value="P-loop_NTPase"/>
</dbReference>
<dbReference type="EC" id="2.7.1.156" evidence="14"/>